<dbReference type="Proteomes" id="UP000054270">
    <property type="component" value="Unassembled WGS sequence"/>
</dbReference>
<keyword evidence="2" id="KW-1185">Reference proteome</keyword>
<evidence type="ECO:0008006" key="3">
    <source>
        <dbReference type="Google" id="ProtNLM"/>
    </source>
</evidence>
<dbReference type="AlphaFoldDB" id="A0A0D2NLM7"/>
<proteinExistence type="predicted"/>
<sequence length="434" mass="48644">MVRTIQLPQEIYELFVDALYDGTDMTNNKETHLALRQCSRVSRVFWLRARRHFFAHTKICGKRGNSSVTPAEMLNRFMEIATKTAPNVPPVIKLVRSCSIQNYPVYPGLWEHPAFIKLLKLLINSEPLESLSLLDVNGSWPELDTETRDLLCAMFQTTHLKSLELRGFTNIPSKILDGCAMQHLTLYCLPGLSISTEPLSALVSPPPLLSIETNNEVPVLSTPLKAGYVPFPHLNQVASTISQQSHLSIACNLARGASQSLHTLDLSFLYCVYLPLSVSPFDLGQLPNLRHLRLGFSTDPGVVIGGTEYLKSLCHFISRPLGLEDALPLETIEFLITLPHEVYKSAPSFNKDHWRALDRAITRPHLAHVREVHLRLHFLIVGMLFGTGFTESAFVKETTDLAKPLFSRVDNSKSIDFTIDVSTEFVGRGFLPDF</sequence>
<name>A0A0D2NLM7_HYPSF</name>
<organism evidence="1 2">
    <name type="scientific">Hypholoma sublateritium (strain FD-334 SS-4)</name>
    <dbReference type="NCBI Taxonomy" id="945553"/>
    <lineage>
        <taxon>Eukaryota</taxon>
        <taxon>Fungi</taxon>
        <taxon>Dikarya</taxon>
        <taxon>Basidiomycota</taxon>
        <taxon>Agaricomycotina</taxon>
        <taxon>Agaricomycetes</taxon>
        <taxon>Agaricomycetidae</taxon>
        <taxon>Agaricales</taxon>
        <taxon>Agaricineae</taxon>
        <taxon>Strophariaceae</taxon>
        <taxon>Hypholoma</taxon>
    </lineage>
</organism>
<gene>
    <name evidence="1" type="ORF">HYPSUDRAFT_70576</name>
</gene>
<accession>A0A0D2NLM7</accession>
<dbReference type="OrthoDB" id="10521354at2759"/>
<protein>
    <recommendedName>
        <fullName evidence="3">F-box domain-containing protein</fullName>
    </recommendedName>
</protein>
<evidence type="ECO:0000313" key="1">
    <source>
        <dbReference type="EMBL" id="KJA17576.1"/>
    </source>
</evidence>
<evidence type="ECO:0000313" key="2">
    <source>
        <dbReference type="Proteomes" id="UP000054270"/>
    </source>
</evidence>
<dbReference type="EMBL" id="KN817601">
    <property type="protein sequence ID" value="KJA17576.1"/>
    <property type="molecule type" value="Genomic_DNA"/>
</dbReference>
<reference evidence="2" key="1">
    <citation type="submission" date="2014-04" db="EMBL/GenBank/DDBJ databases">
        <title>Evolutionary Origins and Diversification of the Mycorrhizal Mutualists.</title>
        <authorList>
            <consortium name="DOE Joint Genome Institute"/>
            <consortium name="Mycorrhizal Genomics Consortium"/>
            <person name="Kohler A."/>
            <person name="Kuo A."/>
            <person name="Nagy L.G."/>
            <person name="Floudas D."/>
            <person name="Copeland A."/>
            <person name="Barry K.W."/>
            <person name="Cichocki N."/>
            <person name="Veneault-Fourrey C."/>
            <person name="LaButti K."/>
            <person name="Lindquist E.A."/>
            <person name="Lipzen A."/>
            <person name="Lundell T."/>
            <person name="Morin E."/>
            <person name="Murat C."/>
            <person name="Riley R."/>
            <person name="Ohm R."/>
            <person name="Sun H."/>
            <person name="Tunlid A."/>
            <person name="Henrissat B."/>
            <person name="Grigoriev I.V."/>
            <person name="Hibbett D.S."/>
            <person name="Martin F."/>
        </authorList>
    </citation>
    <scope>NUCLEOTIDE SEQUENCE [LARGE SCALE GENOMIC DNA]</scope>
    <source>
        <strain evidence="2">FD-334 SS-4</strain>
    </source>
</reference>